<evidence type="ECO:0000313" key="1">
    <source>
        <dbReference type="EMBL" id="MDN7012848.1"/>
    </source>
</evidence>
<evidence type="ECO:0000313" key="2">
    <source>
        <dbReference type="Proteomes" id="UP001168423"/>
    </source>
</evidence>
<dbReference type="PANTHER" id="PTHR34614">
    <property type="match status" value="1"/>
</dbReference>
<dbReference type="Proteomes" id="UP001168423">
    <property type="component" value="Unassembled WGS sequence"/>
</dbReference>
<organism evidence="1 2">
    <name type="scientific">Methanoculleus methanifontis</name>
    <dbReference type="NCBI Taxonomy" id="2584086"/>
    <lineage>
        <taxon>Archaea</taxon>
        <taxon>Methanobacteriati</taxon>
        <taxon>Methanobacteriota</taxon>
        <taxon>Stenosarchaea group</taxon>
        <taxon>Methanomicrobia</taxon>
        <taxon>Methanomicrobiales</taxon>
        <taxon>Methanomicrobiaceae</taxon>
        <taxon>Methanoculleus</taxon>
    </lineage>
</organism>
<evidence type="ECO:0008006" key="3">
    <source>
        <dbReference type="Google" id="ProtNLM"/>
    </source>
</evidence>
<comment type="caution">
    <text evidence="1">The sequence shown here is derived from an EMBL/GenBank/DDBJ whole genome shotgun (WGS) entry which is preliminary data.</text>
</comment>
<dbReference type="EMBL" id="VCYI01000008">
    <property type="protein sequence ID" value="MDN7012848.1"/>
    <property type="molecule type" value="Genomic_DNA"/>
</dbReference>
<accession>A0ABT8M2H0</accession>
<sequence length="471" mass="54423">MEEWIRTWLKVQREKGEKCIEIKKIQGKPYVYRSTTTYDRTTKSPKKVSTYLGRLTKEHGLIAKGTRGKGAPIQSRGVYEHGNAVLMAEELSELIPVLREAFPICWQEIIALTFTRTTGFTPLVRVEDTWEKLDNVLDITPDCNPRALSRALAAIGNDHAAQQTVFRHLSTQAHQLVYDLSFVFSRSDVFNRGEFNNNTDTVWLRQINIALSIATDTRLPTRFWILPGTVGEVASLIASLTDSDTAKMTLVLDRRTVSEANETLLQEGKIPFVVLQRRDNIRYATRIHLIDYFFYRKQLIRAGKRESNGLMLYLYEDTDLKMEEKKTLYRLLEVGQIDRKTLKQRMKRAGRILILSSIVADPQEIYELYKSRNMVEDRLDVFKDLLLVDKPHLKDATAVFGHIFIEFLCFYLYYRILDRIEQAELSVHLSPEELLLKLSKVYMVASGGDKRITEVPEHIQEIAGRLRIDFA</sequence>
<reference evidence="1" key="1">
    <citation type="submission" date="2019-05" db="EMBL/GenBank/DDBJ databases">
        <title>Isolation and characterization of methanogens from the cold seep sediment at Four-Way Closure Ridge.</title>
        <authorList>
            <person name="You Y.-T."/>
            <person name="Chen S.-C."/>
            <person name="Zhang W.-L."/>
            <person name="Lai M.-C."/>
        </authorList>
    </citation>
    <scope>NUCLEOTIDE SEQUENCE</scope>
    <source>
        <strain evidence="1">FWC-SCC3</strain>
    </source>
</reference>
<protein>
    <recommendedName>
        <fullName evidence="3">Transposase</fullName>
    </recommendedName>
</protein>
<dbReference type="PANTHER" id="PTHR34614:SF2">
    <property type="entry name" value="TRANSPOSASE IS4-LIKE DOMAIN-CONTAINING PROTEIN"/>
    <property type="match status" value="1"/>
</dbReference>
<name>A0ABT8M2H0_9EURY</name>
<dbReference type="RefSeq" id="WP_301677436.1">
    <property type="nucleotide sequence ID" value="NZ_VCYI01000008.1"/>
</dbReference>
<gene>
    <name evidence="1" type="ORF">FGW20_07295</name>
</gene>
<keyword evidence="2" id="KW-1185">Reference proteome</keyword>
<proteinExistence type="predicted"/>